<evidence type="ECO:0000313" key="2">
    <source>
        <dbReference type="Proteomes" id="UP000295689"/>
    </source>
</evidence>
<dbReference type="InterPro" id="IPR052036">
    <property type="entry name" value="Hydrolase/PRTase-associated"/>
</dbReference>
<dbReference type="CDD" id="cd14728">
    <property type="entry name" value="Ere-like"/>
    <property type="match status" value="1"/>
</dbReference>
<dbReference type="PANTHER" id="PTHR31299:SF0">
    <property type="entry name" value="ESTERASE, PUTATIVE (AFU_ORTHOLOGUE AFUA_1G05850)-RELATED"/>
    <property type="match status" value="1"/>
</dbReference>
<protein>
    <submittedName>
        <fullName evidence="1">Erythromycin esterase</fullName>
    </submittedName>
</protein>
<gene>
    <name evidence="1" type="ORF">EV146_110187</name>
</gene>
<accession>A0A4R2B7M6</accession>
<dbReference type="InterPro" id="IPR014622">
    <property type="entry name" value="UCP036794_erythomycin"/>
</dbReference>
<dbReference type="Gene3D" id="1.20.1440.30">
    <property type="entry name" value="Biosynthetic Protein domain"/>
    <property type="match status" value="1"/>
</dbReference>
<dbReference type="PIRSF" id="PIRSF036794">
    <property type="entry name" value="UCP_erythr_ester"/>
    <property type="match status" value="1"/>
</dbReference>
<dbReference type="SUPFAM" id="SSF159501">
    <property type="entry name" value="EreA/ChaN-like"/>
    <property type="match status" value="1"/>
</dbReference>
<keyword evidence="2" id="KW-1185">Reference proteome</keyword>
<dbReference type="Pfam" id="PF05139">
    <property type="entry name" value="Erythro_esteras"/>
    <property type="match status" value="1"/>
</dbReference>
<dbReference type="Proteomes" id="UP000295689">
    <property type="component" value="Unassembled WGS sequence"/>
</dbReference>
<proteinExistence type="predicted"/>
<dbReference type="PANTHER" id="PTHR31299">
    <property type="entry name" value="ESTERASE, PUTATIVE (AFU_ORTHOLOGUE AFUA_1G05850)-RELATED"/>
    <property type="match status" value="1"/>
</dbReference>
<reference evidence="1 2" key="1">
    <citation type="journal article" date="2015" name="Stand. Genomic Sci.">
        <title>Genomic Encyclopedia of Bacterial and Archaeal Type Strains, Phase III: the genomes of soil and plant-associated and newly described type strains.</title>
        <authorList>
            <person name="Whitman W.B."/>
            <person name="Woyke T."/>
            <person name="Klenk H.P."/>
            <person name="Zhou Y."/>
            <person name="Lilburn T.G."/>
            <person name="Beck B.J."/>
            <person name="De Vos P."/>
            <person name="Vandamme P."/>
            <person name="Eisen J.A."/>
            <person name="Garrity G."/>
            <person name="Hugenholtz P."/>
            <person name="Kyrpides N.C."/>
        </authorList>
    </citation>
    <scope>NUCLEOTIDE SEQUENCE [LARGE SCALE GENOMIC DNA]</scope>
    <source>
        <strain evidence="1 2">CV53</strain>
    </source>
</reference>
<dbReference type="Gene3D" id="3.40.1660.10">
    <property type="entry name" value="EreA-like (biosynthetic domain)"/>
    <property type="match status" value="1"/>
</dbReference>
<dbReference type="Gene3D" id="3.30.1870.10">
    <property type="entry name" value="EreA-like, domain 2"/>
    <property type="match status" value="1"/>
</dbReference>
<dbReference type="InterPro" id="IPR007815">
    <property type="entry name" value="Emycin_Estase"/>
</dbReference>
<dbReference type="AlphaFoldDB" id="A0A4R2B7M6"/>
<sequence>MANKERVLQSIKEHAVRFDSYEDLDKIVEAAGNADFVLLGEASHGTSEFYTIRAELTKKLIKEKGFSFVAVEGDWPSCFTVNEYIKGYRDGTALEALKDFNRWPTWMWANEEVLDLVKWLKEYNQENQQQVGFYGLDVYSLWESMDEVIQQLEKVSPESVEAAKKAFSCFEPFDRRPENYAISATYYGEDCNEEVIRVLVELQKNRKLESREETDLNVEINSLVMLNAERYYRAMANQGPEDWNIRDTHMVTALESLMTAHGEGAKAIIWEHNTHIGDARATDMAEEGLVNVGQLLREDYGSRVFAAGFGTHRGTVIASREWGSAVEALPVPEAEAGSWEDLLHKAGPFNKYLIFNEENSSEFADVLGHRAIGVVYNPEFEHLGNYVPSRMSQRYDAFLFIDETRALSPLTIKDAE</sequence>
<name>A0A4R2B7M6_9BACI</name>
<comment type="caution">
    <text evidence="1">The sequence shown here is derived from an EMBL/GenBank/DDBJ whole genome shotgun (WGS) entry which is preliminary data.</text>
</comment>
<evidence type="ECO:0000313" key="1">
    <source>
        <dbReference type="EMBL" id="TCN22701.1"/>
    </source>
</evidence>
<dbReference type="EMBL" id="SLVV01000010">
    <property type="protein sequence ID" value="TCN22701.1"/>
    <property type="molecule type" value="Genomic_DNA"/>
</dbReference>
<organism evidence="1 2">
    <name type="scientific">Mesobacillus foraminis</name>
    <dbReference type="NCBI Taxonomy" id="279826"/>
    <lineage>
        <taxon>Bacteria</taxon>
        <taxon>Bacillati</taxon>
        <taxon>Bacillota</taxon>
        <taxon>Bacilli</taxon>
        <taxon>Bacillales</taxon>
        <taxon>Bacillaceae</taxon>
        <taxon>Mesobacillus</taxon>
    </lineage>
</organism>
<dbReference type="GO" id="GO:0046677">
    <property type="term" value="P:response to antibiotic"/>
    <property type="evidence" value="ECO:0007669"/>
    <property type="project" value="InterPro"/>
</dbReference>